<dbReference type="EMBL" id="FMZP01000067">
    <property type="protein sequence ID" value="SDD90096.1"/>
    <property type="molecule type" value="Genomic_DNA"/>
</dbReference>
<organism evidence="1 2">
    <name type="scientific">Natrinema hispanicum</name>
    <dbReference type="NCBI Taxonomy" id="392421"/>
    <lineage>
        <taxon>Archaea</taxon>
        <taxon>Methanobacteriati</taxon>
        <taxon>Methanobacteriota</taxon>
        <taxon>Stenosarchaea group</taxon>
        <taxon>Halobacteria</taxon>
        <taxon>Halobacteriales</taxon>
        <taxon>Natrialbaceae</taxon>
        <taxon>Natrinema</taxon>
    </lineage>
</organism>
<evidence type="ECO:0000313" key="2">
    <source>
        <dbReference type="Proteomes" id="UP000324021"/>
    </source>
</evidence>
<protein>
    <recommendedName>
        <fullName evidence="3">Methyltransferase domain-containing protein</fullName>
    </recommendedName>
</protein>
<evidence type="ECO:0008006" key="3">
    <source>
        <dbReference type="Google" id="ProtNLM"/>
    </source>
</evidence>
<reference evidence="1 2" key="1">
    <citation type="submission" date="2016-10" db="EMBL/GenBank/DDBJ databases">
        <authorList>
            <person name="Varghese N."/>
            <person name="Submissions S."/>
        </authorList>
    </citation>
    <scope>NUCLEOTIDE SEQUENCE [LARGE SCALE GENOMIC DNA]</scope>
    <source>
        <strain evidence="1 2">CDM_1</strain>
    </source>
</reference>
<gene>
    <name evidence="1" type="ORF">SAMN05192552_106710</name>
</gene>
<dbReference type="Gene3D" id="3.40.50.150">
    <property type="entry name" value="Vaccinia Virus protein VP39"/>
    <property type="match status" value="1"/>
</dbReference>
<accession>A0A1G6YKK5</accession>
<dbReference type="AlphaFoldDB" id="A0A1G6YKK5"/>
<dbReference type="Proteomes" id="UP000324021">
    <property type="component" value="Unassembled WGS sequence"/>
</dbReference>
<dbReference type="InterPro" id="IPR029063">
    <property type="entry name" value="SAM-dependent_MTases_sf"/>
</dbReference>
<sequence>MAKKEYETDKFAFIGRTFTEYQQMFNFDPATWAGQCVLDCPAGPCSFVAEAHDHGIEALGVDKMYGRSPATLSEICAADIETAMTALDRVEDLYVWEFYDDISELADYREQAALRFLYDYAHNGERYVYADLPALPFADQEFDLVLSAHFLFLYDDRLSYKFHLETIRELLRISGQLRIFPLHGFDAEQSELVAELVETLQSEGYTTDIRVVPFEFQRGANKMLVIE</sequence>
<evidence type="ECO:0000313" key="1">
    <source>
        <dbReference type="EMBL" id="SDD90096.1"/>
    </source>
</evidence>
<dbReference type="SUPFAM" id="SSF53335">
    <property type="entry name" value="S-adenosyl-L-methionine-dependent methyltransferases"/>
    <property type="match status" value="1"/>
</dbReference>
<dbReference type="RefSeq" id="WP_149782678.1">
    <property type="nucleotide sequence ID" value="NZ_FMZP01000067.1"/>
</dbReference>
<name>A0A1G6YKK5_9EURY</name>
<proteinExistence type="predicted"/>